<feature type="transmembrane region" description="Helical" evidence="8">
    <location>
        <begin position="290"/>
        <end position="308"/>
    </location>
</feature>
<feature type="transmembrane region" description="Helical" evidence="8">
    <location>
        <begin position="210"/>
        <end position="228"/>
    </location>
</feature>
<protein>
    <submittedName>
        <fullName evidence="12">Peptidase domain-containing ABC transporter</fullName>
    </submittedName>
</protein>
<comment type="subcellular location">
    <subcellularLocation>
        <location evidence="1">Cell membrane</location>
        <topology evidence="1">Multi-pass membrane protein</topology>
    </subcellularLocation>
</comment>
<dbReference type="Proteomes" id="UP001589828">
    <property type="component" value="Unassembled WGS sequence"/>
</dbReference>
<dbReference type="CDD" id="cd18571">
    <property type="entry name" value="ABC_6TM_peptidase_like"/>
    <property type="match status" value="1"/>
</dbReference>
<feature type="transmembrane region" description="Helical" evidence="8">
    <location>
        <begin position="410"/>
        <end position="429"/>
    </location>
</feature>
<dbReference type="Gene3D" id="3.90.70.10">
    <property type="entry name" value="Cysteine proteinases"/>
    <property type="match status" value="1"/>
</dbReference>
<evidence type="ECO:0000256" key="1">
    <source>
        <dbReference type="ARBA" id="ARBA00004651"/>
    </source>
</evidence>
<evidence type="ECO:0000256" key="2">
    <source>
        <dbReference type="ARBA" id="ARBA00022692"/>
    </source>
</evidence>
<evidence type="ECO:0000256" key="7">
    <source>
        <dbReference type="ARBA" id="ARBA00023136"/>
    </source>
</evidence>
<dbReference type="PROSITE" id="PS50893">
    <property type="entry name" value="ABC_TRANSPORTER_2"/>
    <property type="match status" value="1"/>
</dbReference>
<feature type="domain" description="Peptidase C39" evidence="11">
    <location>
        <begin position="10"/>
        <end position="132"/>
    </location>
</feature>
<evidence type="ECO:0000259" key="10">
    <source>
        <dbReference type="PROSITE" id="PS50929"/>
    </source>
</evidence>
<dbReference type="RefSeq" id="WP_377021225.1">
    <property type="nucleotide sequence ID" value="NZ_JBHLTS010000007.1"/>
</dbReference>
<dbReference type="InterPro" id="IPR039421">
    <property type="entry name" value="Type_1_exporter"/>
</dbReference>
<keyword evidence="5" id="KW-0067">ATP-binding</keyword>
<keyword evidence="13" id="KW-1185">Reference proteome</keyword>
<dbReference type="InterPro" id="IPR036640">
    <property type="entry name" value="ABC1_TM_sf"/>
</dbReference>
<keyword evidence="6 8" id="KW-1133">Transmembrane helix</keyword>
<evidence type="ECO:0000256" key="8">
    <source>
        <dbReference type="SAM" id="Phobius"/>
    </source>
</evidence>
<evidence type="ECO:0000256" key="5">
    <source>
        <dbReference type="ARBA" id="ARBA00022840"/>
    </source>
</evidence>
<dbReference type="SMART" id="SM00382">
    <property type="entry name" value="AAA"/>
    <property type="match status" value="1"/>
</dbReference>
<dbReference type="InterPro" id="IPR005074">
    <property type="entry name" value="Peptidase_C39"/>
</dbReference>
<dbReference type="InterPro" id="IPR011527">
    <property type="entry name" value="ABC1_TM_dom"/>
</dbReference>
<name>A0ABV6L1X0_9SPHI</name>
<evidence type="ECO:0000256" key="6">
    <source>
        <dbReference type="ARBA" id="ARBA00022989"/>
    </source>
</evidence>
<dbReference type="PROSITE" id="PS00211">
    <property type="entry name" value="ABC_TRANSPORTER_1"/>
    <property type="match status" value="1"/>
</dbReference>
<dbReference type="SUPFAM" id="SSF52540">
    <property type="entry name" value="P-loop containing nucleoside triphosphate hydrolases"/>
    <property type="match status" value="1"/>
</dbReference>
<feature type="transmembrane region" description="Helical" evidence="8">
    <location>
        <begin position="174"/>
        <end position="195"/>
    </location>
</feature>
<dbReference type="PROSITE" id="PS50929">
    <property type="entry name" value="ABC_TM1F"/>
    <property type="match status" value="1"/>
</dbReference>
<dbReference type="Pfam" id="PF00664">
    <property type="entry name" value="ABC_membrane"/>
    <property type="match status" value="1"/>
</dbReference>
<dbReference type="InterPro" id="IPR017871">
    <property type="entry name" value="ABC_transporter-like_CS"/>
</dbReference>
<dbReference type="Gene3D" id="3.40.50.300">
    <property type="entry name" value="P-loop containing nucleotide triphosphate hydrolases"/>
    <property type="match status" value="1"/>
</dbReference>
<accession>A0ABV6L1X0</accession>
<gene>
    <name evidence="12" type="ORF">ACFFGT_04070</name>
</gene>
<dbReference type="PANTHER" id="PTHR43394">
    <property type="entry name" value="ATP-DEPENDENT PERMEASE MDL1, MITOCHONDRIAL"/>
    <property type="match status" value="1"/>
</dbReference>
<dbReference type="Pfam" id="PF00005">
    <property type="entry name" value="ABC_tran"/>
    <property type="match status" value="1"/>
</dbReference>
<keyword evidence="2 8" id="KW-0812">Transmembrane</keyword>
<dbReference type="PANTHER" id="PTHR43394:SF1">
    <property type="entry name" value="ATP-BINDING CASSETTE SUB-FAMILY B MEMBER 10, MITOCHONDRIAL"/>
    <property type="match status" value="1"/>
</dbReference>
<feature type="transmembrane region" description="Helical" evidence="8">
    <location>
        <begin position="314"/>
        <end position="332"/>
    </location>
</feature>
<dbReference type="CDD" id="cd02418">
    <property type="entry name" value="Peptidase_C39B"/>
    <property type="match status" value="1"/>
</dbReference>
<dbReference type="InterPro" id="IPR027417">
    <property type="entry name" value="P-loop_NTPase"/>
</dbReference>
<keyword evidence="3" id="KW-0547">Nucleotide-binding</keyword>
<dbReference type="SUPFAM" id="SSF90123">
    <property type="entry name" value="ABC transporter transmembrane region"/>
    <property type="match status" value="1"/>
</dbReference>
<keyword evidence="7 8" id="KW-0472">Membrane</keyword>
<dbReference type="Gene3D" id="1.20.1560.10">
    <property type="entry name" value="ABC transporter type 1, transmembrane domain"/>
    <property type="match status" value="1"/>
</dbReference>
<keyword evidence="4" id="KW-0378">Hydrolase</keyword>
<dbReference type="InterPro" id="IPR003593">
    <property type="entry name" value="AAA+_ATPase"/>
</dbReference>
<evidence type="ECO:0000259" key="11">
    <source>
        <dbReference type="PROSITE" id="PS50990"/>
    </source>
</evidence>
<comment type="caution">
    <text evidence="12">The sequence shown here is derived from an EMBL/GenBank/DDBJ whole genome shotgun (WGS) entry which is preliminary data.</text>
</comment>
<dbReference type="Pfam" id="PF03412">
    <property type="entry name" value="Peptidase_C39"/>
    <property type="match status" value="1"/>
</dbReference>
<feature type="domain" description="ABC transmembrane type-1" evidence="10">
    <location>
        <begin position="177"/>
        <end position="456"/>
    </location>
</feature>
<evidence type="ECO:0000256" key="4">
    <source>
        <dbReference type="ARBA" id="ARBA00022801"/>
    </source>
</evidence>
<evidence type="ECO:0000313" key="13">
    <source>
        <dbReference type="Proteomes" id="UP001589828"/>
    </source>
</evidence>
<evidence type="ECO:0000256" key="3">
    <source>
        <dbReference type="ARBA" id="ARBA00022741"/>
    </source>
</evidence>
<dbReference type="PROSITE" id="PS50990">
    <property type="entry name" value="PEPTIDASE_C39"/>
    <property type="match status" value="1"/>
</dbReference>
<proteinExistence type="predicted"/>
<organism evidence="12 13">
    <name type="scientific">Mucilaginibacter angelicae</name>
    <dbReference type="NCBI Taxonomy" id="869718"/>
    <lineage>
        <taxon>Bacteria</taxon>
        <taxon>Pseudomonadati</taxon>
        <taxon>Bacteroidota</taxon>
        <taxon>Sphingobacteriia</taxon>
        <taxon>Sphingobacteriales</taxon>
        <taxon>Sphingobacteriaceae</taxon>
        <taxon>Mucilaginibacter</taxon>
    </lineage>
</organism>
<evidence type="ECO:0000259" key="9">
    <source>
        <dbReference type="PROSITE" id="PS50893"/>
    </source>
</evidence>
<evidence type="ECO:0000313" key="12">
    <source>
        <dbReference type="EMBL" id="MFC0513357.1"/>
    </source>
</evidence>
<dbReference type="InterPro" id="IPR003439">
    <property type="entry name" value="ABC_transporter-like_ATP-bd"/>
</dbReference>
<dbReference type="EMBL" id="JBHLTS010000007">
    <property type="protein sequence ID" value="MFC0513357.1"/>
    <property type="molecule type" value="Genomic_DNA"/>
</dbReference>
<feature type="domain" description="ABC transporter" evidence="9">
    <location>
        <begin position="490"/>
        <end position="725"/>
    </location>
</feature>
<sequence>MMKKFPYDRQLDLMDCGPACLKMIAKYYGKYYSLQYMRDKCGITKEGVSLLDISHAAESVGMRSLALKCSVDDLIFRIPLPVIVHWDRSHFIVVYETNSKKGIISVSDPAKGHVDYNREEFSQKWLNEADENRGILMAIEPQAEFYQRQGEERIERKKTLENFLGYFRPYQKNFISLFIIMLMVTILQGILPFISKSVIDVGIQTNDTNFIMIVLVANIAIYVCILLSNMARDWILLHITSRVNIALISDYLIKLMLLPITFFENRMTGDILQRAQDHERIRSFIMNNSINMIFSSITFFVFGLILFFYNTTIFFIFLTGSVLYVLWVMGFLKLRKKLDWEYFDLVSKNQSYWVETIGAIQDIKINNYEKPKRWKWEHIQARIYEINIRSLNINNLQSSGAQFIDNIKNLAIVFFCAIAVIRGEMTFGVMLSTQFMIGMLNGPVIQFIQFVMSFQLAKISFLRLNEIHQLADEHENVGANPIDLPENKSLKVSNVTFQYGPNDAPVLRQINLTIPEKKVTAIVGDSGSGKSTLLKLILRLYKPTSGDILIGNMNVNNISLKQWRDKCGAVMQDGKIFNDTILNNIVLDDVKIDYEKLKKALDTANIAAEIERLPLGYQTIMGEQGRGLSGGQRQRVLIARALYKDPDYLFFDEATNSLDTLNEQKIVEALDDVFKDKTVIVIAHRLSTIRKADQIVVMQNGQIAETGSHQELIDKKGRYYQLVNSQLEIQREVAPEQVFEIKGSENNNPIFQKLIEAFESEMKNGKA</sequence>
<reference evidence="12 13" key="1">
    <citation type="submission" date="2024-09" db="EMBL/GenBank/DDBJ databases">
        <authorList>
            <person name="Sun Q."/>
            <person name="Mori K."/>
        </authorList>
    </citation>
    <scope>NUCLEOTIDE SEQUENCE [LARGE SCALE GENOMIC DNA]</scope>
    <source>
        <strain evidence="12 13">NCAIM B.02415</strain>
    </source>
</reference>